<evidence type="ECO:0000313" key="1">
    <source>
        <dbReference type="EMBL" id="KAE8546939.1"/>
    </source>
</evidence>
<name>A0A833NEU2_MARNT</name>
<protein>
    <submittedName>
        <fullName evidence="1">Uncharacterized protein</fullName>
    </submittedName>
</protein>
<comment type="caution">
    <text evidence="1">The sequence shown here is derived from an EMBL/GenBank/DDBJ whole genome shotgun (WGS) entry which is preliminary data.</text>
</comment>
<evidence type="ECO:0000313" key="2">
    <source>
        <dbReference type="Proteomes" id="UP000469950"/>
    </source>
</evidence>
<accession>A0A833NEU2</accession>
<organism evidence="1 2">
    <name type="scientific">Marinobacter nauticus</name>
    <name type="common">Marinobacter hydrocarbonoclasticus</name>
    <name type="synonym">Marinobacter aquaeolei</name>
    <dbReference type="NCBI Taxonomy" id="2743"/>
    <lineage>
        <taxon>Bacteria</taxon>
        <taxon>Pseudomonadati</taxon>
        <taxon>Pseudomonadota</taxon>
        <taxon>Gammaproteobacteria</taxon>
        <taxon>Pseudomonadales</taxon>
        <taxon>Marinobacteraceae</taxon>
        <taxon>Marinobacter</taxon>
    </lineage>
</organism>
<dbReference type="Proteomes" id="UP000469950">
    <property type="component" value="Unassembled WGS sequence"/>
</dbReference>
<sequence>MFCQDRSLGKINPTKVSASKKWGENSSFVNDEVVFRSANGTTVLEH</sequence>
<reference evidence="1 2" key="1">
    <citation type="submission" date="2019-10" db="EMBL/GenBank/DDBJ databases">
        <title>Draft genome sequence of Marinobacter hydrocarbonoclasticus NCT7M from the microbiome of the marine copepod.</title>
        <authorList>
            <person name="Nuttall R."/>
            <person name="Sharma G."/>
            <person name="Moisander P."/>
        </authorList>
    </citation>
    <scope>NUCLEOTIDE SEQUENCE [LARGE SCALE GENOMIC DNA]</scope>
    <source>
        <strain evidence="1 2">NCT7M</strain>
    </source>
</reference>
<proteinExistence type="predicted"/>
<dbReference type="EMBL" id="WBMP01000002">
    <property type="protein sequence ID" value="KAE8546939.1"/>
    <property type="molecule type" value="Genomic_DNA"/>
</dbReference>
<gene>
    <name evidence="1" type="ORF">F6453_0619</name>
</gene>
<dbReference type="AlphaFoldDB" id="A0A833NEU2"/>